<evidence type="ECO:0000313" key="7">
    <source>
        <dbReference type="EMBL" id="KAK1265313.1"/>
    </source>
</evidence>
<dbReference type="Proteomes" id="UP001179952">
    <property type="component" value="Unassembled WGS sequence"/>
</dbReference>
<keyword evidence="8" id="KW-1185">Reference proteome</keyword>
<dbReference type="EMBL" id="JAUJYN010000008">
    <property type="protein sequence ID" value="KAK1265313.1"/>
    <property type="molecule type" value="Genomic_DNA"/>
</dbReference>
<reference evidence="7" key="1">
    <citation type="journal article" date="2023" name="Nat. Commun.">
        <title>Diploid and tetraploid genomes of Acorus and the evolution of monocots.</title>
        <authorList>
            <person name="Ma L."/>
            <person name="Liu K.W."/>
            <person name="Li Z."/>
            <person name="Hsiao Y.Y."/>
            <person name="Qi Y."/>
            <person name="Fu T."/>
            <person name="Tang G.D."/>
            <person name="Zhang D."/>
            <person name="Sun W.H."/>
            <person name="Liu D.K."/>
            <person name="Li Y."/>
            <person name="Chen G.Z."/>
            <person name="Liu X.D."/>
            <person name="Liao X.Y."/>
            <person name="Jiang Y.T."/>
            <person name="Yu X."/>
            <person name="Hao Y."/>
            <person name="Huang J."/>
            <person name="Zhao X.W."/>
            <person name="Ke S."/>
            <person name="Chen Y.Y."/>
            <person name="Wu W.L."/>
            <person name="Hsu J.L."/>
            <person name="Lin Y.F."/>
            <person name="Huang M.D."/>
            <person name="Li C.Y."/>
            <person name="Huang L."/>
            <person name="Wang Z.W."/>
            <person name="Zhao X."/>
            <person name="Zhong W.Y."/>
            <person name="Peng D.H."/>
            <person name="Ahmad S."/>
            <person name="Lan S."/>
            <person name="Zhang J.S."/>
            <person name="Tsai W.C."/>
            <person name="Van de Peer Y."/>
            <person name="Liu Z.J."/>
        </authorList>
    </citation>
    <scope>NUCLEOTIDE SEQUENCE</scope>
    <source>
        <strain evidence="7">SCP</strain>
    </source>
</reference>
<evidence type="ECO:0000256" key="3">
    <source>
        <dbReference type="ARBA" id="ARBA00022525"/>
    </source>
</evidence>
<proteinExistence type="inferred from homology"/>
<reference evidence="7" key="2">
    <citation type="submission" date="2023-06" db="EMBL/GenBank/DDBJ databases">
        <authorList>
            <person name="Ma L."/>
            <person name="Liu K.-W."/>
            <person name="Li Z."/>
            <person name="Hsiao Y.-Y."/>
            <person name="Qi Y."/>
            <person name="Fu T."/>
            <person name="Tang G."/>
            <person name="Zhang D."/>
            <person name="Sun W.-H."/>
            <person name="Liu D.-K."/>
            <person name="Li Y."/>
            <person name="Chen G.-Z."/>
            <person name="Liu X.-D."/>
            <person name="Liao X.-Y."/>
            <person name="Jiang Y.-T."/>
            <person name="Yu X."/>
            <person name="Hao Y."/>
            <person name="Huang J."/>
            <person name="Zhao X.-W."/>
            <person name="Ke S."/>
            <person name="Chen Y.-Y."/>
            <person name="Wu W.-L."/>
            <person name="Hsu J.-L."/>
            <person name="Lin Y.-F."/>
            <person name="Huang M.-D."/>
            <person name="Li C.-Y."/>
            <person name="Huang L."/>
            <person name="Wang Z.-W."/>
            <person name="Zhao X."/>
            <person name="Zhong W.-Y."/>
            <person name="Peng D.-H."/>
            <person name="Ahmad S."/>
            <person name="Lan S."/>
            <person name="Zhang J.-S."/>
            <person name="Tsai W.-C."/>
            <person name="Van De Peer Y."/>
            <person name="Liu Z.-J."/>
        </authorList>
    </citation>
    <scope>NUCLEOTIDE SEQUENCE</scope>
    <source>
        <strain evidence="7">SCP</strain>
        <tissue evidence="7">Leaves</tissue>
    </source>
</reference>
<comment type="function">
    <text evidence="6">Controls stomatal patterning.</text>
</comment>
<evidence type="ECO:0000256" key="4">
    <source>
        <dbReference type="ARBA" id="ARBA00022729"/>
    </source>
</evidence>
<keyword evidence="3 6" id="KW-0964">Secreted</keyword>
<comment type="subcellular location">
    <subcellularLocation>
        <location evidence="1 6">Secreted</location>
    </subcellularLocation>
</comment>
<feature type="signal peptide" evidence="6">
    <location>
        <begin position="1"/>
        <end position="23"/>
    </location>
</feature>
<comment type="similarity">
    <text evidence="2 6">Belongs to the plant cysteine rich small secretory peptide family. Epidermal patterning factor subfamily.</text>
</comment>
<evidence type="ECO:0000256" key="1">
    <source>
        <dbReference type="ARBA" id="ARBA00004613"/>
    </source>
</evidence>
<gene>
    <name evidence="7" type="ORF">QJS04_geneDACA016149</name>
</gene>
<dbReference type="Pfam" id="PF17181">
    <property type="entry name" value="EPF"/>
    <property type="match status" value="1"/>
</dbReference>
<keyword evidence="4 6" id="KW-0732">Signal</keyword>
<dbReference type="PANTHER" id="PTHR33109:SF4">
    <property type="entry name" value="EPIDERMAL PATTERNING FACTOR-LIKE PROTEIN 6"/>
    <property type="match status" value="1"/>
</dbReference>
<feature type="chain" id="PRO_5043111156" description="Epidermal patterning factor-like protein" evidence="6">
    <location>
        <begin position="24"/>
        <end position="82"/>
    </location>
</feature>
<evidence type="ECO:0000256" key="6">
    <source>
        <dbReference type="RuleBase" id="RU367102"/>
    </source>
</evidence>
<sequence length="82" mass="8767">MASSDSLKIVIVALLILSIKSDGLGFTNVDGINSRGSEPPNCFNKCLGCIPCEAVLVAEKGSEGGYYPEHWMCKCGDKLFKP</sequence>
<keyword evidence="6" id="KW-0217">Developmental protein</keyword>
<dbReference type="PANTHER" id="PTHR33109">
    <property type="entry name" value="EPIDERMAL PATTERNING FACTOR-LIKE PROTEIN 4"/>
    <property type="match status" value="1"/>
</dbReference>
<evidence type="ECO:0000256" key="2">
    <source>
        <dbReference type="ARBA" id="ARBA00008127"/>
    </source>
</evidence>
<protein>
    <recommendedName>
        <fullName evidence="6">Epidermal patterning factor-like protein</fullName>
    </recommendedName>
</protein>
<accession>A0AAV9AM50</accession>
<name>A0AAV9AM50_ACOGR</name>
<dbReference type="GO" id="GO:0005576">
    <property type="term" value="C:extracellular region"/>
    <property type="evidence" value="ECO:0007669"/>
    <property type="project" value="UniProtKB-SubCell"/>
</dbReference>
<dbReference type="AlphaFoldDB" id="A0AAV9AM50"/>
<evidence type="ECO:0000313" key="8">
    <source>
        <dbReference type="Proteomes" id="UP001179952"/>
    </source>
</evidence>
<comment type="caution">
    <text evidence="7">The sequence shown here is derived from an EMBL/GenBank/DDBJ whole genome shotgun (WGS) entry which is preliminary data.</text>
</comment>
<dbReference type="InterPro" id="IPR039455">
    <property type="entry name" value="EPFL"/>
</dbReference>
<dbReference type="GO" id="GO:0010052">
    <property type="term" value="P:guard cell differentiation"/>
    <property type="evidence" value="ECO:0007669"/>
    <property type="project" value="UniProtKB-UniRule"/>
</dbReference>
<evidence type="ECO:0000256" key="5">
    <source>
        <dbReference type="ARBA" id="ARBA00023157"/>
    </source>
</evidence>
<organism evidence="7 8">
    <name type="scientific">Acorus gramineus</name>
    <name type="common">Dwarf sweet flag</name>
    <dbReference type="NCBI Taxonomy" id="55184"/>
    <lineage>
        <taxon>Eukaryota</taxon>
        <taxon>Viridiplantae</taxon>
        <taxon>Streptophyta</taxon>
        <taxon>Embryophyta</taxon>
        <taxon>Tracheophyta</taxon>
        <taxon>Spermatophyta</taxon>
        <taxon>Magnoliopsida</taxon>
        <taxon>Liliopsida</taxon>
        <taxon>Acoraceae</taxon>
        <taxon>Acorus</taxon>
    </lineage>
</organism>
<keyword evidence="5" id="KW-1015">Disulfide bond</keyword>